<dbReference type="RefSeq" id="WP_073069054.1">
    <property type="nucleotide sequence ID" value="NZ_MPPI01000001.1"/>
</dbReference>
<evidence type="ECO:0000313" key="13">
    <source>
        <dbReference type="Proteomes" id="UP000238634"/>
    </source>
</evidence>
<evidence type="ECO:0000256" key="5">
    <source>
        <dbReference type="ARBA" id="ARBA00022777"/>
    </source>
</evidence>
<evidence type="ECO:0000256" key="6">
    <source>
        <dbReference type="ARBA" id="ARBA00022840"/>
    </source>
</evidence>
<evidence type="ECO:0000256" key="1">
    <source>
        <dbReference type="ARBA" id="ARBA00007316"/>
    </source>
</evidence>
<reference evidence="12 13" key="2">
    <citation type="submission" date="2018-03" db="EMBL/GenBank/DDBJ databases">
        <title>The ancient ancestry and fast evolution of plastids.</title>
        <authorList>
            <person name="Moore K.R."/>
            <person name="Magnabosco C."/>
            <person name="Momper L."/>
            <person name="Gold D.A."/>
            <person name="Bosak T."/>
            <person name="Fournier G.P."/>
        </authorList>
    </citation>
    <scope>NUCLEOTIDE SEQUENCE [LARGE SCALE GENOMIC DNA]</scope>
    <source>
        <strain evidence="12 13">ULC007</strain>
    </source>
</reference>
<dbReference type="InterPro" id="IPR027417">
    <property type="entry name" value="P-loop_NTPase"/>
</dbReference>
<dbReference type="Proteomes" id="UP000238634">
    <property type="component" value="Unassembled WGS sequence"/>
</dbReference>
<feature type="coiled-coil region" evidence="9">
    <location>
        <begin position="188"/>
        <end position="245"/>
    </location>
</feature>
<feature type="domain" description="AAA" evidence="11">
    <location>
        <begin position="545"/>
        <end position="671"/>
    </location>
</feature>
<keyword evidence="3" id="KW-0808">Transferase</keyword>
<keyword evidence="13" id="KW-1185">Reference proteome</keyword>
<evidence type="ECO:0000256" key="10">
    <source>
        <dbReference type="SAM" id="Phobius"/>
    </source>
</evidence>
<dbReference type="STRING" id="1920490.GCA_001895925_00758"/>
<sequence>MTAAQPKLNLSAATDPGYGQLFAILKRHYLWVLAAGTVSVAIAFAYTLKQESTYISGMQFLVEPNYQGKNSGADPFTDATVEVDYATQISLMQSSNLLKKAMTLLQTEYPELDPDNPGSVGGFRGALTIVQVGTKKVDTKIFSITYTSNDPIKTQKVLQAVQKVYQDYNLQQQQDRLTRGLAFVDKQLPQVEGKVKDAEAALEQFRRDQSLIEPSAEAAAQTEMLNRLQADKQATLVQIRELQTRYGDLQQKVNLSPQQAVLTARLNQSGRYQAVLNEIQKTELAIQQQRVRFKENTLNMQPLLDQRQRQLKQLQLEASRLLGSSSPGSGESLLSTGQLGGFDQTLIGQFVETQGSLSTAQARYLSLLSSEQKVRAELQRFPQLLAQYERLKPDIELNRDTLKQLLKAQQDLGLEIARGGFAWQVVEQAQIGAKTGPNLQKNLMLGLVVGILLGGVAAVSREVLDDSVHSSDELKQQTAVPLLGTIPELSLGAMSGKPSLRLSGQTQALLPPITQLTKWRPFRESLDLLYQNLQLINATAELHSIVVTSTLAGEGKSTLSVGLAISAARLHQRVLLIDADLRRPNLHKLLNLPNEQGLSTLLVSQSPIPQQIETQDANLRGNISVLTAGPTPADPAKLLSSQRMKEIIATFEQTYDLVIVDAPPALGMVDAVLTASCCSGVLLVGRINQVTRPKLTQSIEMLNQLNLIGVVANGVSSPTVRETYYSAQD</sequence>
<evidence type="ECO:0000256" key="7">
    <source>
        <dbReference type="ARBA" id="ARBA00023137"/>
    </source>
</evidence>
<dbReference type="Pfam" id="PF13614">
    <property type="entry name" value="AAA_31"/>
    <property type="match status" value="1"/>
</dbReference>
<reference evidence="12 13" key="1">
    <citation type="submission" date="2018-02" db="EMBL/GenBank/DDBJ databases">
        <authorList>
            <person name="Cohen D.B."/>
            <person name="Kent A.D."/>
        </authorList>
    </citation>
    <scope>NUCLEOTIDE SEQUENCE [LARGE SCALE GENOMIC DNA]</scope>
    <source>
        <strain evidence="12 13">ULC007</strain>
    </source>
</reference>
<dbReference type="EC" id="2.7.10.2" evidence="2"/>
<keyword evidence="6" id="KW-0067">ATP-binding</keyword>
<dbReference type="AlphaFoldDB" id="A0A2T1DNG3"/>
<comment type="caution">
    <text evidence="12">The sequence shown here is derived from an EMBL/GenBank/DDBJ whole genome shotgun (WGS) entry which is preliminary data.</text>
</comment>
<dbReference type="GO" id="GO:0005524">
    <property type="term" value="F:ATP binding"/>
    <property type="evidence" value="ECO:0007669"/>
    <property type="project" value="UniProtKB-KW"/>
</dbReference>
<evidence type="ECO:0000313" key="12">
    <source>
        <dbReference type="EMBL" id="PSB22033.1"/>
    </source>
</evidence>
<protein>
    <recommendedName>
        <fullName evidence="2">non-specific protein-tyrosine kinase</fullName>
        <ecNumber evidence="2">2.7.10.2</ecNumber>
    </recommendedName>
</protein>
<evidence type="ECO:0000256" key="8">
    <source>
        <dbReference type="ARBA" id="ARBA00051245"/>
    </source>
</evidence>
<comment type="catalytic activity">
    <reaction evidence="8">
        <text>L-tyrosyl-[protein] + ATP = O-phospho-L-tyrosyl-[protein] + ADP + H(+)</text>
        <dbReference type="Rhea" id="RHEA:10596"/>
        <dbReference type="Rhea" id="RHEA-COMP:10136"/>
        <dbReference type="Rhea" id="RHEA-COMP:20101"/>
        <dbReference type="ChEBI" id="CHEBI:15378"/>
        <dbReference type="ChEBI" id="CHEBI:30616"/>
        <dbReference type="ChEBI" id="CHEBI:46858"/>
        <dbReference type="ChEBI" id="CHEBI:61978"/>
        <dbReference type="ChEBI" id="CHEBI:456216"/>
        <dbReference type="EC" id="2.7.10.2"/>
    </reaction>
</comment>
<keyword evidence="10" id="KW-0472">Membrane</keyword>
<accession>A0A2T1DNG3</accession>
<dbReference type="Gene3D" id="3.40.50.300">
    <property type="entry name" value="P-loop containing nucleotide triphosphate hydrolases"/>
    <property type="match status" value="1"/>
</dbReference>
<gene>
    <name evidence="12" type="ORF">C7B65_01045</name>
</gene>
<dbReference type="PANTHER" id="PTHR32309">
    <property type="entry name" value="TYROSINE-PROTEIN KINASE"/>
    <property type="match status" value="1"/>
</dbReference>
<dbReference type="InterPro" id="IPR005702">
    <property type="entry name" value="Wzc-like_C"/>
</dbReference>
<keyword evidence="10" id="KW-1133">Transmembrane helix</keyword>
<dbReference type="GO" id="GO:0004715">
    <property type="term" value="F:non-membrane spanning protein tyrosine kinase activity"/>
    <property type="evidence" value="ECO:0007669"/>
    <property type="project" value="UniProtKB-EC"/>
</dbReference>
<comment type="similarity">
    <text evidence="1">Belongs to the CpsD/CapB family.</text>
</comment>
<dbReference type="GO" id="GO:0005886">
    <property type="term" value="C:plasma membrane"/>
    <property type="evidence" value="ECO:0007669"/>
    <property type="project" value="TreeGrafter"/>
</dbReference>
<keyword evidence="7" id="KW-0829">Tyrosine-protein kinase</keyword>
<keyword evidence="9" id="KW-0175">Coiled coil</keyword>
<name>A0A2T1DNG3_9CYAN</name>
<dbReference type="InterPro" id="IPR050445">
    <property type="entry name" value="Bact_polysacc_biosynth/exp"/>
</dbReference>
<proteinExistence type="inferred from homology"/>
<evidence type="ECO:0000256" key="2">
    <source>
        <dbReference type="ARBA" id="ARBA00011903"/>
    </source>
</evidence>
<evidence type="ECO:0000256" key="9">
    <source>
        <dbReference type="SAM" id="Coils"/>
    </source>
</evidence>
<feature type="transmembrane region" description="Helical" evidence="10">
    <location>
        <begin position="28"/>
        <end position="48"/>
    </location>
</feature>
<dbReference type="OrthoDB" id="580971at2"/>
<dbReference type="EMBL" id="PVWG01000001">
    <property type="protein sequence ID" value="PSB22033.1"/>
    <property type="molecule type" value="Genomic_DNA"/>
</dbReference>
<keyword evidence="10" id="KW-0812">Transmembrane</keyword>
<dbReference type="CDD" id="cd05387">
    <property type="entry name" value="BY-kinase"/>
    <property type="match status" value="1"/>
</dbReference>
<dbReference type="InterPro" id="IPR025669">
    <property type="entry name" value="AAA_dom"/>
</dbReference>
<dbReference type="NCBIfam" id="TIGR01007">
    <property type="entry name" value="eps_fam"/>
    <property type="match status" value="1"/>
</dbReference>
<evidence type="ECO:0000256" key="4">
    <source>
        <dbReference type="ARBA" id="ARBA00022741"/>
    </source>
</evidence>
<evidence type="ECO:0000259" key="11">
    <source>
        <dbReference type="Pfam" id="PF13614"/>
    </source>
</evidence>
<organism evidence="12 13">
    <name type="scientific">Phormidesmis priestleyi ULC007</name>
    <dbReference type="NCBI Taxonomy" id="1920490"/>
    <lineage>
        <taxon>Bacteria</taxon>
        <taxon>Bacillati</taxon>
        <taxon>Cyanobacteriota</taxon>
        <taxon>Cyanophyceae</taxon>
        <taxon>Leptolyngbyales</taxon>
        <taxon>Leptolyngbyaceae</taxon>
        <taxon>Phormidesmis</taxon>
    </lineage>
</organism>
<keyword evidence="5" id="KW-0418">Kinase</keyword>
<dbReference type="SUPFAM" id="SSF52540">
    <property type="entry name" value="P-loop containing nucleoside triphosphate hydrolases"/>
    <property type="match status" value="1"/>
</dbReference>
<keyword evidence="4" id="KW-0547">Nucleotide-binding</keyword>
<evidence type="ECO:0000256" key="3">
    <source>
        <dbReference type="ARBA" id="ARBA00022679"/>
    </source>
</evidence>
<dbReference type="PANTHER" id="PTHR32309:SF13">
    <property type="entry name" value="FERRIC ENTEROBACTIN TRANSPORT PROTEIN FEPE"/>
    <property type="match status" value="1"/>
</dbReference>